<dbReference type="eggNOG" id="ENOG5033TD1">
    <property type="taxonomic scope" value="Bacteria"/>
</dbReference>
<evidence type="ECO:0000313" key="1">
    <source>
        <dbReference type="EMBL" id="KDR96642.1"/>
    </source>
</evidence>
<dbReference type="Proteomes" id="UP000027946">
    <property type="component" value="Unassembled WGS sequence"/>
</dbReference>
<dbReference type="OrthoDB" id="9995022at2"/>
<comment type="caution">
    <text evidence="1">The sequence shown here is derived from an EMBL/GenBank/DDBJ whole genome shotgun (WGS) entry which is preliminary data.</text>
</comment>
<name>A0A069RR52_PEPLI</name>
<keyword evidence="2" id="KW-1185">Reference proteome</keyword>
<dbReference type="EMBL" id="JJMM01000002">
    <property type="protein sequence ID" value="KDR96642.1"/>
    <property type="molecule type" value="Genomic_DNA"/>
</dbReference>
<evidence type="ECO:0000313" key="2">
    <source>
        <dbReference type="Proteomes" id="UP000027946"/>
    </source>
</evidence>
<gene>
    <name evidence="1" type="ORF">CLIT_2c02480</name>
</gene>
<proteinExistence type="predicted"/>
<protein>
    <submittedName>
        <fullName evidence="1">Uncharacterized protein</fullName>
    </submittedName>
</protein>
<dbReference type="RefSeq" id="WP_038261177.1">
    <property type="nucleotide sequence ID" value="NZ_FSRH01000001.1"/>
</dbReference>
<accession>A0A069RR52</accession>
<reference evidence="1 2" key="1">
    <citation type="submission" date="2014-03" db="EMBL/GenBank/DDBJ databases">
        <title>Genome sequence of Clostridium litorale W6, DSM 5388.</title>
        <authorList>
            <person name="Poehlein A."/>
            <person name="Jagirdar A."/>
            <person name="Khonsari B."/>
            <person name="Chibani C.M."/>
            <person name="Gutierrez Gutierrez D.A."/>
            <person name="Davydova E."/>
            <person name="Alghaithi H.S."/>
            <person name="Nair K.P."/>
            <person name="Dhamotharan K."/>
            <person name="Chandran L."/>
            <person name="G W."/>
            <person name="Daniel R."/>
        </authorList>
    </citation>
    <scope>NUCLEOTIDE SEQUENCE [LARGE SCALE GENOMIC DNA]</scope>
    <source>
        <strain evidence="1 2">W6</strain>
    </source>
</reference>
<organism evidence="1 2">
    <name type="scientific">Peptoclostridium litorale DSM 5388</name>
    <dbReference type="NCBI Taxonomy" id="1121324"/>
    <lineage>
        <taxon>Bacteria</taxon>
        <taxon>Bacillati</taxon>
        <taxon>Bacillota</taxon>
        <taxon>Clostridia</taxon>
        <taxon>Peptostreptococcales</taxon>
        <taxon>Peptoclostridiaceae</taxon>
        <taxon>Peptoclostridium</taxon>
    </lineage>
</organism>
<dbReference type="AlphaFoldDB" id="A0A069RR52"/>
<sequence>MHSNYSDIENSMIQKIRQVKDTGEFENCIMYSVSSYDENSNKKGLFKFGSQAVQLEEYIKTTEEKILFDFGVSNYDREMVYREFSLSCSSVIRIGFQMDIFGGRMEYVEMLYTDDIEKCKTEFVKFLTFQYDNLLKSHMEIDTVNLEGEEVVLDMSFEQVETLQKITYSLYKNTSSETELLILSALSRHMKNLIKEHTIESQLSSNFESVNSKLQLRINPLFFYHLLQKLEYFRFVSMIDKKDESLEKIYKLLNKAGDGKKDAIKYFVSYKTYRNGADEYIRQKCIELMKVDLQKCIDFKRILVYMRIACKNPENMVIFIDESIGEVSFAQSTSEKTSIALFKSYKNSNKPIPVSDVYAKDDSLIIRVSGKQGGSISIGIGPDIKFYKNYIENQSEFFFYLLDFTSKCLEYEKVRFELSKSQKKVLVEYMDGESTKEVSGKAKKVGYERPDDQILYIISFLIKESPVKNSMYKEVLDYLEKRYSIASIDTSDADMLREVYEYIAIRYYAEIRDGRVEISILN</sequence>